<dbReference type="InterPro" id="IPR053163">
    <property type="entry name" value="HTH-type_regulator_Rgg"/>
</dbReference>
<dbReference type="RefSeq" id="WP_027828873.1">
    <property type="nucleotide sequence ID" value="NZ_AUEH01000032.1"/>
</dbReference>
<dbReference type="InterPro" id="IPR001387">
    <property type="entry name" value="Cro/C1-type_HTH"/>
</dbReference>
<accession>A0A0R1XJ06</accession>
<proteinExistence type="predicted"/>
<protein>
    <recommendedName>
        <fullName evidence="1">HTH cro/C1-type domain-containing protein</fullName>
    </recommendedName>
</protein>
<dbReference type="InterPro" id="IPR010982">
    <property type="entry name" value="Lambda_DNA-bd_dom_sf"/>
</dbReference>
<sequence length="314" mass="35383">MVTYGSIYQRLRKNKNITLQNVVRDTGISIATISRFERGLSDITLAKLAPLLAAIHVTCKEFFFEYDFALAAAQKTPREAIHGVMADRDLPFDHDFLHQSEYSTQTVADILPVIAKRAAAFQENATQYNLLMLAYYCAMYGFLKHTPDTHSIDILRHYLLNVDDWGVFEIELFIGSSMFYAPADNLQMLRTGYRKSQRLGISKEFGPLQYWLLASDFTVLLALHDLPRAGEVLTMLQSQKSDGTLTGQVQTMFFSGWLMIAQGHVAAGERICRSAIAIFHVLHDQQSEQNWTTKLENILQDPTAGYILLSGGMG</sequence>
<dbReference type="PROSITE" id="PS50943">
    <property type="entry name" value="HTH_CROC1"/>
    <property type="match status" value="1"/>
</dbReference>
<feature type="domain" description="HTH cro/C1-type" evidence="1">
    <location>
        <begin position="9"/>
        <end position="62"/>
    </location>
</feature>
<dbReference type="PANTHER" id="PTHR37038">
    <property type="entry name" value="TRANSCRIPTIONAL REGULATOR-RELATED"/>
    <property type="match status" value="1"/>
</dbReference>
<evidence type="ECO:0000313" key="3">
    <source>
        <dbReference type="Proteomes" id="UP000050949"/>
    </source>
</evidence>
<dbReference type="EMBL" id="AZFW01000013">
    <property type="protein sequence ID" value="KRM29477.1"/>
    <property type="molecule type" value="Genomic_DNA"/>
</dbReference>
<dbReference type="InterPro" id="IPR010057">
    <property type="entry name" value="Transcription_activator_Rgg_C"/>
</dbReference>
<dbReference type="PANTHER" id="PTHR37038:SF12">
    <property type="entry name" value="TRANSCRIPTIONAL REGULATOR"/>
    <property type="match status" value="1"/>
</dbReference>
<dbReference type="SMART" id="SM00530">
    <property type="entry name" value="HTH_XRE"/>
    <property type="match status" value="1"/>
</dbReference>
<dbReference type="Pfam" id="PF01381">
    <property type="entry name" value="HTH_3"/>
    <property type="match status" value="1"/>
</dbReference>
<organism evidence="2 3">
    <name type="scientific">Schleiferilactobacillus harbinensis DSM 16991</name>
    <dbReference type="NCBI Taxonomy" id="1122147"/>
    <lineage>
        <taxon>Bacteria</taxon>
        <taxon>Bacillati</taxon>
        <taxon>Bacillota</taxon>
        <taxon>Bacilli</taxon>
        <taxon>Lactobacillales</taxon>
        <taxon>Lactobacillaceae</taxon>
        <taxon>Schleiferilactobacillus</taxon>
    </lineage>
</organism>
<dbReference type="Proteomes" id="UP000050949">
    <property type="component" value="Unassembled WGS sequence"/>
</dbReference>
<dbReference type="PATRIC" id="fig|1122147.4.peg.515"/>
<dbReference type="CDD" id="cd00093">
    <property type="entry name" value="HTH_XRE"/>
    <property type="match status" value="1"/>
</dbReference>
<dbReference type="SUPFAM" id="SSF47413">
    <property type="entry name" value="lambda repressor-like DNA-binding domains"/>
    <property type="match status" value="1"/>
</dbReference>
<evidence type="ECO:0000313" key="2">
    <source>
        <dbReference type="EMBL" id="KRM29477.1"/>
    </source>
</evidence>
<gene>
    <name evidence="2" type="ORF">FC91_GL000494</name>
</gene>
<dbReference type="GO" id="GO:0003677">
    <property type="term" value="F:DNA binding"/>
    <property type="evidence" value="ECO:0007669"/>
    <property type="project" value="InterPro"/>
</dbReference>
<dbReference type="eggNOG" id="COG1396">
    <property type="taxonomic scope" value="Bacteria"/>
</dbReference>
<evidence type="ECO:0000259" key="1">
    <source>
        <dbReference type="PROSITE" id="PS50943"/>
    </source>
</evidence>
<comment type="caution">
    <text evidence="2">The sequence shown here is derived from an EMBL/GenBank/DDBJ whole genome shotgun (WGS) entry which is preliminary data.</text>
</comment>
<name>A0A0R1XJ06_9LACO</name>
<dbReference type="Gene3D" id="1.10.260.40">
    <property type="entry name" value="lambda repressor-like DNA-binding domains"/>
    <property type="match status" value="1"/>
</dbReference>
<dbReference type="OrthoDB" id="2296017at2"/>
<dbReference type="NCBIfam" id="TIGR01716">
    <property type="entry name" value="RGG_Cterm"/>
    <property type="match status" value="1"/>
</dbReference>
<dbReference type="Pfam" id="PF21259">
    <property type="entry name" value="Rgg_C"/>
    <property type="match status" value="1"/>
</dbReference>
<reference evidence="2 3" key="1">
    <citation type="journal article" date="2015" name="Genome Announc.">
        <title>Expanding the biotechnology potential of lactobacilli through comparative genomics of 213 strains and associated genera.</title>
        <authorList>
            <person name="Sun Z."/>
            <person name="Harris H.M."/>
            <person name="McCann A."/>
            <person name="Guo C."/>
            <person name="Argimon S."/>
            <person name="Zhang W."/>
            <person name="Yang X."/>
            <person name="Jeffery I.B."/>
            <person name="Cooney J.C."/>
            <person name="Kagawa T.F."/>
            <person name="Liu W."/>
            <person name="Song Y."/>
            <person name="Salvetti E."/>
            <person name="Wrobel A."/>
            <person name="Rasinkangas P."/>
            <person name="Parkhill J."/>
            <person name="Rea M.C."/>
            <person name="O'Sullivan O."/>
            <person name="Ritari J."/>
            <person name="Douillard F.P."/>
            <person name="Paul Ross R."/>
            <person name="Yang R."/>
            <person name="Briner A.E."/>
            <person name="Felis G.E."/>
            <person name="de Vos W.M."/>
            <person name="Barrangou R."/>
            <person name="Klaenhammer T.R."/>
            <person name="Caufield P.W."/>
            <person name="Cui Y."/>
            <person name="Zhang H."/>
            <person name="O'Toole P.W."/>
        </authorList>
    </citation>
    <scope>NUCLEOTIDE SEQUENCE [LARGE SCALE GENOMIC DNA]</scope>
    <source>
        <strain evidence="2 3">DSM 16991</strain>
    </source>
</reference>
<dbReference type="AlphaFoldDB" id="A0A0R1XJ06"/>